<organism evidence="2 3">
    <name type="scientific">Pontibacter anaerobius</name>
    <dbReference type="NCBI Taxonomy" id="2993940"/>
    <lineage>
        <taxon>Bacteria</taxon>
        <taxon>Pseudomonadati</taxon>
        <taxon>Bacteroidota</taxon>
        <taxon>Cytophagia</taxon>
        <taxon>Cytophagales</taxon>
        <taxon>Hymenobacteraceae</taxon>
        <taxon>Pontibacter</taxon>
    </lineage>
</organism>
<gene>
    <name evidence="2" type="ORF">OO017_07070</name>
</gene>
<proteinExistence type="predicted"/>
<evidence type="ECO:0000313" key="3">
    <source>
        <dbReference type="Proteomes" id="UP001207228"/>
    </source>
</evidence>
<name>A0ABT3RD75_9BACT</name>
<dbReference type="RefSeq" id="WP_266051762.1">
    <property type="nucleotide sequence ID" value="NZ_JAPFQO010000003.1"/>
</dbReference>
<reference evidence="2 3" key="1">
    <citation type="submission" date="2022-11" db="EMBL/GenBank/DDBJ databases">
        <title>The characterization of three novel Bacteroidetes species and genomic analysis of their roles in tidal elemental geochemical cycles.</title>
        <authorList>
            <person name="Ma K.-J."/>
        </authorList>
    </citation>
    <scope>NUCLEOTIDE SEQUENCE [LARGE SCALE GENOMIC DNA]</scope>
    <source>
        <strain evidence="2 3">M82</strain>
    </source>
</reference>
<protein>
    <submittedName>
        <fullName evidence="2">Uncharacterized protein</fullName>
    </submittedName>
</protein>
<dbReference type="EMBL" id="JAPFQO010000003">
    <property type="protein sequence ID" value="MCX2739700.1"/>
    <property type="molecule type" value="Genomic_DNA"/>
</dbReference>
<evidence type="ECO:0000256" key="1">
    <source>
        <dbReference type="SAM" id="Phobius"/>
    </source>
</evidence>
<accession>A0ABT3RD75</accession>
<dbReference type="Proteomes" id="UP001207228">
    <property type="component" value="Unassembled WGS sequence"/>
</dbReference>
<evidence type="ECO:0000313" key="2">
    <source>
        <dbReference type="EMBL" id="MCX2739700.1"/>
    </source>
</evidence>
<comment type="caution">
    <text evidence="2">The sequence shown here is derived from an EMBL/GenBank/DDBJ whole genome shotgun (WGS) entry which is preliminary data.</text>
</comment>
<keyword evidence="1" id="KW-1133">Transmembrane helix</keyword>
<sequence>MAEGGKRSIKLILEMNITDRPDIANNAHAAVLIGAGLTSYFLNENRPKTALIPPLAGGALLLLSSGIKSGDRTVAHAAVGVTSLLSVMTGVLFSKAIAPSEETKQKFKPEVRQRRASVFGLMTLTGLAAVGVYVAGFIQKRKQAERMA</sequence>
<feature type="transmembrane region" description="Helical" evidence="1">
    <location>
        <begin position="118"/>
        <end position="138"/>
    </location>
</feature>
<keyword evidence="1" id="KW-0472">Membrane</keyword>
<keyword evidence="3" id="KW-1185">Reference proteome</keyword>
<keyword evidence="1" id="KW-0812">Transmembrane</keyword>
<feature type="transmembrane region" description="Helical" evidence="1">
    <location>
        <begin position="73"/>
        <end position="97"/>
    </location>
</feature>